<dbReference type="CDD" id="cd00299">
    <property type="entry name" value="GST_C_family"/>
    <property type="match status" value="1"/>
</dbReference>
<evidence type="ECO:0000259" key="2">
    <source>
        <dbReference type="PROSITE" id="PS50404"/>
    </source>
</evidence>
<dbReference type="SFLD" id="SFLDG00358">
    <property type="entry name" value="Main_(cytGST)"/>
    <property type="match status" value="1"/>
</dbReference>
<dbReference type="SUPFAM" id="SSF47616">
    <property type="entry name" value="GST C-terminal domain-like"/>
    <property type="match status" value="1"/>
</dbReference>
<dbReference type="Proteomes" id="UP000814176">
    <property type="component" value="Unassembled WGS sequence"/>
</dbReference>
<gene>
    <name evidence="4" type="ORF">C8Q71DRAFT_837429</name>
</gene>
<organism evidence="4 5">
    <name type="scientific">Rhodofomes roseus</name>
    <dbReference type="NCBI Taxonomy" id="34475"/>
    <lineage>
        <taxon>Eukaryota</taxon>
        <taxon>Fungi</taxon>
        <taxon>Dikarya</taxon>
        <taxon>Basidiomycota</taxon>
        <taxon>Agaricomycotina</taxon>
        <taxon>Agaricomycetes</taxon>
        <taxon>Polyporales</taxon>
        <taxon>Rhodofomes</taxon>
    </lineage>
</organism>
<evidence type="ECO:0000256" key="1">
    <source>
        <dbReference type="ARBA" id="ARBA00023002"/>
    </source>
</evidence>
<protein>
    <submittedName>
        <fullName evidence="4">Glutathione S-transferase C-terminal-like protein</fullName>
    </submittedName>
</protein>
<dbReference type="PANTHER" id="PTHR43968:SF6">
    <property type="entry name" value="GLUTATHIONE S-TRANSFERASE OMEGA"/>
    <property type="match status" value="1"/>
</dbReference>
<dbReference type="InterPro" id="IPR036249">
    <property type="entry name" value="Thioredoxin-like_sf"/>
</dbReference>
<dbReference type="GeneID" id="72007197"/>
<dbReference type="PROSITE" id="PS50404">
    <property type="entry name" value="GST_NTER"/>
    <property type="match status" value="1"/>
</dbReference>
<dbReference type="InterPro" id="IPR004045">
    <property type="entry name" value="Glutathione_S-Trfase_N"/>
</dbReference>
<dbReference type="InterPro" id="IPR010987">
    <property type="entry name" value="Glutathione-S-Trfase_C-like"/>
</dbReference>
<dbReference type="InterPro" id="IPR050983">
    <property type="entry name" value="GST_Omega/HSP26"/>
</dbReference>
<dbReference type="SUPFAM" id="SSF52833">
    <property type="entry name" value="Thioredoxin-like"/>
    <property type="match status" value="1"/>
</dbReference>
<dbReference type="RefSeq" id="XP_047777902.1">
    <property type="nucleotide sequence ID" value="XM_047926465.1"/>
</dbReference>
<dbReference type="SFLD" id="SFLDS00019">
    <property type="entry name" value="Glutathione_Transferase_(cytos"/>
    <property type="match status" value="1"/>
</dbReference>
<dbReference type="PROSITE" id="PS50405">
    <property type="entry name" value="GST_CTER"/>
    <property type="match status" value="1"/>
</dbReference>
<dbReference type="PRINTS" id="PR01625">
    <property type="entry name" value="GSTRNSFRASEO"/>
</dbReference>
<dbReference type="EMBL" id="JADCUA010000013">
    <property type="protein sequence ID" value="KAH9835469.1"/>
    <property type="molecule type" value="Genomic_DNA"/>
</dbReference>
<dbReference type="CDD" id="cd00570">
    <property type="entry name" value="GST_N_family"/>
    <property type="match status" value="1"/>
</dbReference>
<feature type="domain" description="GST N-terminal" evidence="2">
    <location>
        <begin position="3"/>
        <end position="94"/>
    </location>
</feature>
<name>A0ABQ8KCZ0_9APHY</name>
<feature type="domain" description="GST C-terminal" evidence="3">
    <location>
        <begin position="99"/>
        <end position="227"/>
    </location>
</feature>
<dbReference type="Pfam" id="PF13417">
    <property type="entry name" value="GST_N_3"/>
    <property type="match status" value="1"/>
</dbReference>
<evidence type="ECO:0000313" key="5">
    <source>
        <dbReference type="Proteomes" id="UP000814176"/>
    </source>
</evidence>
<keyword evidence="5" id="KW-1185">Reference proteome</keyword>
<dbReference type="Gene3D" id="3.40.30.10">
    <property type="entry name" value="Glutaredoxin"/>
    <property type="match status" value="1"/>
</dbReference>
<keyword evidence="1" id="KW-0560">Oxidoreductase</keyword>
<evidence type="ECO:0000313" key="4">
    <source>
        <dbReference type="EMBL" id="KAH9835469.1"/>
    </source>
</evidence>
<proteinExistence type="predicted"/>
<sequence>MPERITLYTAKICPYAQRAELALEEAKAKYTKYQIDLQNKPEWYAPKVNPASKVPAIAYGGPAVQPDQPSSESVKLAESLVLVEFVADLFPDSPLLPADPVKRAQARFFIEVVSSKLVSSWNNALRTGTPEAVQAFLGGVEAVQSLLPAQGYAVGEFSIADISVAPFLARAYVALENDIGAYEQGEGAKILEALQQPRFARFQTYWAELQARPSFQATFDKEYVTEAFKKRFSSLRVKQ</sequence>
<dbReference type="InterPro" id="IPR036282">
    <property type="entry name" value="Glutathione-S-Trfase_C_sf"/>
</dbReference>
<dbReference type="PANTHER" id="PTHR43968">
    <property type="match status" value="1"/>
</dbReference>
<reference evidence="4 5" key="1">
    <citation type="journal article" date="2021" name="Environ. Microbiol.">
        <title>Gene family expansions and transcriptome signatures uncover fungal adaptations to wood decay.</title>
        <authorList>
            <person name="Hage H."/>
            <person name="Miyauchi S."/>
            <person name="Viragh M."/>
            <person name="Drula E."/>
            <person name="Min B."/>
            <person name="Chaduli D."/>
            <person name="Navarro D."/>
            <person name="Favel A."/>
            <person name="Norest M."/>
            <person name="Lesage-Meessen L."/>
            <person name="Balint B."/>
            <person name="Merenyi Z."/>
            <person name="de Eugenio L."/>
            <person name="Morin E."/>
            <person name="Martinez A.T."/>
            <person name="Baldrian P."/>
            <person name="Stursova M."/>
            <person name="Martinez M.J."/>
            <person name="Novotny C."/>
            <person name="Magnuson J.K."/>
            <person name="Spatafora J.W."/>
            <person name="Maurice S."/>
            <person name="Pangilinan J."/>
            <person name="Andreopoulos W."/>
            <person name="LaButti K."/>
            <person name="Hundley H."/>
            <person name="Na H."/>
            <person name="Kuo A."/>
            <person name="Barry K."/>
            <person name="Lipzen A."/>
            <person name="Henrissat B."/>
            <person name="Riley R."/>
            <person name="Ahrendt S."/>
            <person name="Nagy L.G."/>
            <person name="Grigoriev I.V."/>
            <person name="Martin F."/>
            <person name="Rosso M.N."/>
        </authorList>
    </citation>
    <scope>NUCLEOTIDE SEQUENCE [LARGE SCALE GENOMIC DNA]</scope>
    <source>
        <strain evidence="4 5">CIRM-BRFM 1785</strain>
    </source>
</reference>
<dbReference type="InterPro" id="IPR040079">
    <property type="entry name" value="Glutathione_S-Trfase"/>
</dbReference>
<accession>A0ABQ8KCZ0</accession>
<dbReference type="Gene3D" id="1.20.1050.10">
    <property type="match status" value="1"/>
</dbReference>
<comment type="caution">
    <text evidence="4">The sequence shown here is derived from an EMBL/GenBank/DDBJ whole genome shotgun (WGS) entry which is preliminary data.</text>
</comment>
<evidence type="ECO:0000259" key="3">
    <source>
        <dbReference type="PROSITE" id="PS50405"/>
    </source>
</evidence>
<dbReference type="InterPro" id="IPR005442">
    <property type="entry name" value="GST_omega"/>
</dbReference>